<feature type="repeat" description="WD" evidence="6">
    <location>
        <begin position="356"/>
        <end position="390"/>
    </location>
</feature>
<sequence length="403" mass="44110">MSEEVLKVTTDEEAQKVKNEEFKIWKKQCPFLYDICMTKSLPSATLSVQWYPSAEPWSTKSNFEGFRTFEALLTSSQLENNTFAVYKSQCDLPDASFSTARQKDADLNIFNTKASDIFPLHENLLPLVARYSNKSPDIIGCAGKDGFVKVINKFNEAQDLSFHKKDVKSLSWSYSESNLLASASLDGTAALWDVSTSAGTFFGGTNVAGDAESVSPAILDIEFAPHVKYELVTAGEDRAISFWDSRASMKAPTRTITDAHSMTVSSLDYAPFNEHLLITGSVDGAVAVWDTRMSSASLIGLQAGTGPINTIRWSPHNESVFATGGADSQVKLWDLSLHEANIADEEEGPPELVFLHGGHLAPITDISWHPTLPWTLMTAAEDSLVSVWKVAGAIINTDQVLKE</sequence>
<gene>
    <name evidence="8" type="ORF">DASB73_000260</name>
</gene>
<comment type="caution">
    <text evidence="8">The sequence shown here is derived from an EMBL/GenBank/DDBJ whole genome shotgun (WGS) entry which is preliminary data.</text>
</comment>
<dbReference type="InterPro" id="IPR036322">
    <property type="entry name" value="WD40_repeat_dom_sf"/>
</dbReference>
<dbReference type="PROSITE" id="PS50082">
    <property type="entry name" value="WD_REPEATS_2"/>
    <property type="match status" value="4"/>
</dbReference>
<dbReference type="InterPro" id="IPR020472">
    <property type="entry name" value="WD40_PAC1"/>
</dbReference>
<dbReference type="InterPro" id="IPR050459">
    <property type="entry name" value="WD_repeat_RBAP46/RBAP48/MSI1"/>
</dbReference>
<evidence type="ECO:0000313" key="8">
    <source>
        <dbReference type="EMBL" id="GMM49068.1"/>
    </source>
</evidence>
<dbReference type="SMART" id="SM00320">
    <property type="entry name" value="WD40"/>
    <property type="match status" value="6"/>
</dbReference>
<feature type="repeat" description="WD" evidence="6">
    <location>
        <begin position="257"/>
        <end position="299"/>
    </location>
</feature>
<dbReference type="InterPro" id="IPR015943">
    <property type="entry name" value="WD40/YVTN_repeat-like_dom_sf"/>
</dbReference>
<evidence type="ECO:0000256" key="2">
    <source>
        <dbReference type="ARBA" id="ARBA00022574"/>
    </source>
</evidence>
<keyword evidence="2 6" id="KW-0853">WD repeat</keyword>
<comment type="subcellular location">
    <subcellularLocation>
        <location evidence="1">Nucleus</location>
    </subcellularLocation>
</comment>
<dbReference type="InterPro" id="IPR019775">
    <property type="entry name" value="WD40_repeat_CS"/>
</dbReference>
<keyword evidence="9" id="KW-1185">Reference proteome</keyword>
<feature type="repeat" description="WD" evidence="6">
    <location>
        <begin position="160"/>
        <end position="196"/>
    </location>
</feature>
<accession>A0AAV5RC84</accession>
<proteinExistence type="predicted"/>
<dbReference type="InterPro" id="IPR022052">
    <property type="entry name" value="Histone-bd_RBBP4-like_N"/>
</dbReference>
<dbReference type="InterPro" id="IPR001680">
    <property type="entry name" value="WD40_rpt"/>
</dbReference>
<dbReference type="PANTHER" id="PTHR22850">
    <property type="entry name" value="WD40 REPEAT FAMILY"/>
    <property type="match status" value="1"/>
</dbReference>
<dbReference type="EMBL" id="BTGC01000001">
    <property type="protein sequence ID" value="GMM49068.1"/>
    <property type="molecule type" value="Genomic_DNA"/>
</dbReference>
<evidence type="ECO:0000256" key="6">
    <source>
        <dbReference type="PROSITE-ProRule" id="PRU00221"/>
    </source>
</evidence>
<feature type="domain" description="Histone-binding protein RBBP4-like N-terminal" evidence="7">
    <location>
        <begin position="20"/>
        <end position="62"/>
    </location>
</feature>
<dbReference type="GO" id="GO:0005634">
    <property type="term" value="C:nucleus"/>
    <property type="evidence" value="ECO:0007669"/>
    <property type="project" value="UniProtKB-SubCell"/>
</dbReference>
<dbReference type="Gene3D" id="2.130.10.10">
    <property type="entry name" value="YVTN repeat-like/Quinoprotein amine dehydrogenase"/>
    <property type="match status" value="1"/>
</dbReference>
<dbReference type="PRINTS" id="PR00320">
    <property type="entry name" value="GPROTEINBRPT"/>
</dbReference>
<dbReference type="SUPFAM" id="SSF50978">
    <property type="entry name" value="WD40 repeat-like"/>
    <property type="match status" value="1"/>
</dbReference>
<reference evidence="8 9" key="1">
    <citation type="journal article" date="2023" name="Elife">
        <title>Identification of key yeast species and microbe-microbe interactions impacting larval growth of Drosophila in the wild.</title>
        <authorList>
            <person name="Mure A."/>
            <person name="Sugiura Y."/>
            <person name="Maeda R."/>
            <person name="Honda K."/>
            <person name="Sakurai N."/>
            <person name="Takahashi Y."/>
            <person name="Watada M."/>
            <person name="Katoh T."/>
            <person name="Gotoh A."/>
            <person name="Gotoh Y."/>
            <person name="Taniguchi I."/>
            <person name="Nakamura K."/>
            <person name="Hayashi T."/>
            <person name="Katayama T."/>
            <person name="Uemura T."/>
            <person name="Hattori Y."/>
        </authorList>
    </citation>
    <scope>NUCLEOTIDE SEQUENCE [LARGE SCALE GENOMIC DNA]</scope>
    <source>
        <strain evidence="8 9">SB-73</strain>
    </source>
</reference>
<protein>
    <recommendedName>
        <fullName evidence="7">Histone-binding protein RBBP4-like N-terminal domain-containing protein</fullName>
    </recommendedName>
</protein>
<dbReference type="GO" id="GO:0006325">
    <property type="term" value="P:chromatin organization"/>
    <property type="evidence" value="ECO:0007669"/>
    <property type="project" value="UniProtKB-KW"/>
</dbReference>
<evidence type="ECO:0000259" key="7">
    <source>
        <dbReference type="Pfam" id="PF12265"/>
    </source>
</evidence>
<evidence type="ECO:0000256" key="4">
    <source>
        <dbReference type="ARBA" id="ARBA00022853"/>
    </source>
</evidence>
<dbReference type="PROSITE" id="PS00678">
    <property type="entry name" value="WD_REPEATS_1"/>
    <property type="match status" value="2"/>
</dbReference>
<evidence type="ECO:0000256" key="1">
    <source>
        <dbReference type="ARBA" id="ARBA00004123"/>
    </source>
</evidence>
<dbReference type="AlphaFoldDB" id="A0AAV5RC84"/>
<feature type="repeat" description="WD" evidence="6">
    <location>
        <begin position="301"/>
        <end position="336"/>
    </location>
</feature>
<dbReference type="PROSITE" id="PS50294">
    <property type="entry name" value="WD_REPEATS_REGION"/>
    <property type="match status" value="3"/>
</dbReference>
<dbReference type="Pfam" id="PF12265">
    <property type="entry name" value="CAF1C_H4-bd"/>
    <property type="match status" value="1"/>
</dbReference>
<keyword evidence="3" id="KW-0677">Repeat</keyword>
<keyword evidence="4" id="KW-0156">Chromatin regulator</keyword>
<evidence type="ECO:0000313" key="9">
    <source>
        <dbReference type="Proteomes" id="UP001362899"/>
    </source>
</evidence>
<dbReference type="Pfam" id="PF00400">
    <property type="entry name" value="WD40"/>
    <property type="match status" value="4"/>
</dbReference>
<evidence type="ECO:0000256" key="3">
    <source>
        <dbReference type="ARBA" id="ARBA00022737"/>
    </source>
</evidence>
<dbReference type="Proteomes" id="UP001362899">
    <property type="component" value="Unassembled WGS sequence"/>
</dbReference>
<name>A0AAV5RC84_STABA</name>
<evidence type="ECO:0000256" key="5">
    <source>
        <dbReference type="ARBA" id="ARBA00023242"/>
    </source>
</evidence>
<keyword evidence="5" id="KW-0539">Nucleus</keyword>
<organism evidence="8 9">
    <name type="scientific">Starmerella bacillaris</name>
    <name type="common">Yeast</name>
    <name type="synonym">Candida zemplinina</name>
    <dbReference type="NCBI Taxonomy" id="1247836"/>
    <lineage>
        <taxon>Eukaryota</taxon>
        <taxon>Fungi</taxon>
        <taxon>Dikarya</taxon>
        <taxon>Ascomycota</taxon>
        <taxon>Saccharomycotina</taxon>
        <taxon>Dipodascomycetes</taxon>
        <taxon>Dipodascales</taxon>
        <taxon>Trichomonascaceae</taxon>
        <taxon>Starmerella</taxon>
    </lineage>
</organism>